<gene>
    <name evidence="1" type="ORF">Poly51_57920</name>
</gene>
<keyword evidence="2" id="KW-1185">Reference proteome</keyword>
<dbReference type="Proteomes" id="UP000318288">
    <property type="component" value="Unassembled WGS sequence"/>
</dbReference>
<accession>A0A5C6E4Y9</accession>
<evidence type="ECO:0000313" key="2">
    <source>
        <dbReference type="Proteomes" id="UP000318288"/>
    </source>
</evidence>
<organism evidence="1 2">
    <name type="scientific">Rubripirellula tenax</name>
    <dbReference type="NCBI Taxonomy" id="2528015"/>
    <lineage>
        <taxon>Bacteria</taxon>
        <taxon>Pseudomonadati</taxon>
        <taxon>Planctomycetota</taxon>
        <taxon>Planctomycetia</taxon>
        <taxon>Pirellulales</taxon>
        <taxon>Pirellulaceae</taxon>
        <taxon>Rubripirellula</taxon>
    </lineage>
</organism>
<dbReference type="AlphaFoldDB" id="A0A5C6E4Y9"/>
<evidence type="ECO:0000313" key="1">
    <source>
        <dbReference type="EMBL" id="TWU44743.1"/>
    </source>
</evidence>
<sequence length="297" mass="33467">MRALSNERVKMKRYQILKHEWVFDISFVLPYLRQQCLEHGYAPTHKWRSAAIDSKMRLAALHHLEIGVVDDLPEQAQTGVDLVVDYFCGDWWTKAGLARLTEEQKTKYKLLDPQSLKNCYLDNKPAVDRSKPSHSLRWYTELRCGLLLGGLTGRWDDVAKICAGFDATIPPEYCAGEIEDQMFQLMICIAGSLSPEPMDGADQLFEEAKKSRLKRPRLLCAAWEAVIAGDQAAFDKAFVDSVKHFVAKPVNSNISYDIVALAQSIIWLIAEHRGLTLPKMSEKCLAAVVTRQSVGLA</sequence>
<name>A0A5C6E4Y9_9BACT</name>
<proteinExistence type="predicted"/>
<protein>
    <submittedName>
        <fullName evidence="1">Uncharacterized protein</fullName>
    </submittedName>
</protein>
<comment type="caution">
    <text evidence="1">The sequence shown here is derived from an EMBL/GenBank/DDBJ whole genome shotgun (WGS) entry which is preliminary data.</text>
</comment>
<reference evidence="1 2" key="1">
    <citation type="submission" date="2019-02" db="EMBL/GenBank/DDBJ databases">
        <title>Deep-cultivation of Planctomycetes and their phenomic and genomic characterization uncovers novel biology.</title>
        <authorList>
            <person name="Wiegand S."/>
            <person name="Jogler M."/>
            <person name="Boedeker C."/>
            <person name="Pinto D."/>
            <person name="Vollmers J."/>
            <person name="Rivas-Marin E."/>
            <person name="Kohn T."/>
            <person name="Peeters S.H."/>
            <person name="Heuer A."/>
            <person name="Rast P."/>
            <person name="Oberbeckmann S."/>
            <person name="Bunk B."/>
            <person name="Jeske O."/>
            <person name="Meyerdierks A."/>
            <person name="Storesund J.E."/>
            <person name="Kallscheuer N."/>
            <person name="Luecker S."/>
            <person name="Lage O.M."/>
            <person name="Pohl T."/>
            <person name="Merkel B.J."/>
            <person name="Hornburger P."/>
            <person name="Mueller R.-W."/>
            <person name="Bruemmer F."/>
            <person name="Labrenz M."/>
            <person name="Spormann A.M."/>
            <person name="Op Den Camp H."/>
            <person name="Overmann J."/>
            <person name="Amann R."/>
            <person name="Jetten M.S.M."/>
            <person name="Mascher T."/>
            <person name="Medema M.H."/>
            <person name="Devos D.P."/>
            <person name="Kaster A.-K."/>
            <person name="Ovreas L."/>
            <person name="Rohde M."/>
            <person name="Galperin M.Y."/>
            <person name="Jogler C."/>
        </authorList>
    </citation>
    <scope>NUCLEOTIDE SEQUENCE [LARGE SCALE GENOMIC DNA]</scope>
    <source>
        <strain evidence="1 2">Poly51</strain>
    </source>
</reference>
<dbReference type="EMBL" id="SJPW01000009">
    <property type="protein sequence ID" value="TWU44743.1"/>
    <property type="molecule type" value="Genomic_DNA"/>
</dbReference>